<dbReference type="OrthoDB" id="9947981at2759"/>
<proteinExistence type="predicted"/>
<dbReference type="GeneID" id="114432356"/>
<dbReference type="PANTHER" id="PTHR37996">
    <property type="entry name" value="B- AND T-LYMPHOCYTE ATTENUATOR"/>
    <property type="match status" value="1"/>
</dbReference>
<dbReference type="InterPro" id="IPR007110">
    <property type="entry name" value="Ig-like_dom"/>
</dbReference>
<keyword evidence="3" id="KW-0732">Signal</keyword>
<dbReference type="RefSeq" id="XP_028256145.1">
    <property type="nucleotide sequence ID" value="XM_028400344.1"/>
</dbReference>
<dbReference type="InterPro" id="IPR039257">
    <property type="entry name" value="BTLA"/>
</dbReference>
<feature type="signal peptide" evidence="3">
    <location>
        <begin position="1"/>
        <end position="31"/>
    </location>
</feature>
<dbReference type="PANTHER" id="PTHR37996:SF1">
    <property type="entry name" value="B- AND T-LYMPHOCYTE ATTENUATOR"/>
    <property type="match status" value="1"/>
</dbReference>
<dbReference type="GO" id="GO:0038023">
    <property type="term" value="F:signaling receptor activity"/>
    <property type="evidence" value="ECO:0007669"/>
    <property type="project" value="InterPro"/>
</dbReference>
<keyword evidence="2" id="KW-0812">Transmembrane</keyword>
<keyword evidence="2" id="KW-1133">Transmembrane helix</keyword>
<dbReference type="InterPro" id="IPR003598">
    <property type="entry name" value="Ig_sub2"/>
</dbReference>
<dbReference type="Gene3D" id="2.60.40.10">
    <property type="entry name" value="Immunoglobulins"/>
    <property type="match status" value="1"/>
</dbReference>
<dbReference type="InterPro" id="IPR013783">
    <property type="entry name" value="Ig-like_fold"/>
</dbReference>
<dbReference type="GO" id="GO:0005886">
    <property type="term" value="C:plasma membrane"/>
    <property type="evidence" value="ECO:0007669"/>
    <property type="project" value="InterPro"/>
</dbReference>
<keyword evidence="5" id="KW-1185">Reference proteome</keyword>
<dbReference type="AlphaFoldDB" id="A0A6P7HKN1"/>
<dbReference type="Pfam" id="PF13927">
    <property type="entry name" value="Ig_3"/>
    <property type="match status" value="1"/>
</dbReference>
<dbReference type="Proteomes" id="UP000515145">
    <property type="component" value="Chromosome 2"/>
</dbReference>
<gene>
    <name evidence="6" type="primary">LOC114432356</name>
</gene>
<dbReference type="InterPro" id="IPR036179">
    <property type="entry name" value="Ig-like_dom_sf"/>
</dbReference>
<feature type="transmembrane region" description="Helical" evidence="2">
    <location>
        <begin position="164"/>
        <end position="189"/>
    </location>
</feature>
<reference evidence="6" key="1">
    <citation type="submission" date="2025-08" db="UniProtKB">
        <authorList>
            <consortium name="RefSeq"/>
        </authorList>
    </citation>
    <scope>IDENTIFICATION</scope>
</reference>
<dbReference type="SMART" id="SM00409">
    <property type="entry name" value="IG"/>
    <property type="match status" value="1"/>
</dbReference>
<feature type="chain" id="PRO_5027768787" evidence="3">
    <location>
        <begin position="32"/>
        <end position="309"/>
    </location>
</feature>
<dbReference type="SMART" id="SM00408">
    <property type="entry name" value="IGc2"/>
    <property type="match status" value="1"/>
</dbReference>
<feature type="region of interest" description="Disordered" evidence="1">
    <location>
        <begin position="214"/>
        <end position="275"/>
    </location>
</feature>
<keyword evidence="2" id="KW-0472">Membrane</keyword>
<feature type="domain" description="Ig-like" evidence="4">
    <location>
        <begin position="53"/>
        <end position="134"/>
    </location>
</feature>
<dbReference type="InterPro" id="IPR003599">
    <property type="entry name" value="Ig_sub"/>
</dbReference>
<feature type="compositionally biased region" description="Basic and acidic residues" evidence="1">
    <location>
        <begin position="242"/>
        <end position="271"/>
    </location>
</feature>
<evidence type="ECO:0000256" key="1">
    <source>
        <dbReference type="SAM" id="MobiDB-lite"/>
    </source>
</evidence>
<organism evidence="5 6">
    <name type="scientific">Parambassis ranga</name>
    <name type="common">Indian glassy fish</name>
    <dbReference type="NCBI Taxonomy" id="210632"/>
    <lineage>
        <taxon>Eukaryota</taxon>
        <taxon>Metazoa</taxon>
        <taxon>Chordata</taxon>
        <taxon>Craniata</taxon>
        <taxon>Vertebrata</taxon>
        <taxon>Euteleostomi</taxon>
        <taxon>Actinopterygii</taxon>
        <taxon>Neopterygii</taxon>
        <taxon>Teleostei</taxon>
        <taxon>Neoteleostei</taxon>
        <taxon>Acanthomorphata</taxon>
        <taxon>Ovalentaria</taxon>
        <taxon>Ambassidae</taxon>
        <taxon>Parambassis</taxon>
    </lineage>
</organism>
<evidence type="ECO:0000256" key="3">
    <source>
        <dbReference type="SAM" id="SignalP"/>
    </source>
</evidence>
<dbReference type="GO" id="GO:0002768">
    <property type="term" value="P:immune response-regulating cell surface receptor signaling pathway"/>
    <property type="evidence" value="ECO:0007669"/>
    <property type="project" value="InterPro"/>
</dbReference>
<protein>
    <submittedName>
        <fullName evidence="6">B- and T-lymphocyte attenuator-like</fullName>
    </submittedName>
</protein>
<dbReference type="PROSITE" id="PS50835">
    <property type="entry name" value="IG_LIKE"/>
    <property type="match status" value="1"/>
</dbReference>
<evidence type="ECO:0000313" key="6">
    <source>
        <dbReference type="RefSeq" id="XP_028256145.1"/>
    </source>
</evidence>
<evidence type="ECO:0000259" key="4">
    <source>
        <dbReference type="PROSITE" id="PS50835"/>
    </source>
</evidence>
<evidence type="ECO:0000313" key="5">
    <source>
        <dbReference type="Proteomes" id="UP000515145"/>
    </source>
</evidence>
<dbReference type="SUPFAM" id="SSF48726">
    <property type="entry name" value="Immunoglobulin"/>
    <property type="match status" value="1"/>
</dbReference>
<accession>A0A6P7HKN1</accession>
<sequence>MAGGAPSFLMGFNHCWIVLSILAVLLFTSNADSEECFLQIKVRRNTVYEASVGQELRINCTVAFCNSSPPAVTWIKLNKKNVPVNMSSDIKTEWKMLKDFEGVSYLTFQNIHKRNSGVYQCESDGDVSHYINISVYDGVLNGTLEKKNVTTNSSSPSDEGPENFLMYVYSAAGIISSVIIVIIISVVSLRGCKGKSNKEAGTENQYISIPMVEHPSLHTSPRGSPSVPPCRRSFQRQTPVRQPEEARLSRGREHSVRQAEEEDRGRQRTTAEEDGSSIVYAALNYQLRPAAQPRIVVEENSEYAAIRVA</sequence>
<dbReference type="InParanoid" id="A0A6P7HKN1"/>
<name>A0A6P7HKN1_9TELE</name>
<evidence type="ECO:0000256" key="2">
    <source>
        <dbReference type="SAM" id="Phobius"/>
    </source>
</evidence>